<evidence type="ECO:0000313" key="5">
    <source>
        <dbReference type="Proteomes" id="UP001218188"/>
    </source>
</evidence>
<dbReference type="Pfam" id="PF04082">
    <property type="entry name" value="Fungal_trans"/>
    <property type="match status" value="1"/>
</dbReference>
<dbReference type="GO" id="GO:0008270">
    <property type="term" value="F:zinc ion binding"/>
    <property type="evidence" value="ECO:0007669"/>
    <property type="project" value="InterPro"/>
</dbReference>
<dbReference type="InterPro" id="IPR001138">
    <property type="entry name" value="Zn2Cys6_DnaBD"/>
</dbReference>
<dbReference type="AlphaFoldDB" id="A0AAD6SKL4"/>
<dbReference type="InterPro" id="IPR036864">
    <property type="entry name" value="Zn2-C6_fun-type_DNA-bd_sf"/>
</dbReference>
<proteinExistence type="predicted"/>
<dbReference type="SUPFAM" id="SSF57701">
    <property type="entry name" value="Zn2/Cys6 DNA-binding domain"/>
    <property type="match status" value="1"/>
</dbReference>
<sequence>MSSQAPAPKRRRLRASCDLCRKKKVRCDSLEMPGNKCSNCINFKTQCTHLYISKDSSSSLNYKNSREHVAAILSQTKAYVPSNDPAVLYQILVDVAKYARNLETELLTISSTAVDLLPELGTFTPSDENISENILTPEKPDVSDDGLFVDGSITDPMRRLTLGLSISGENVNSRYFGKSSSMTFMKAAMEYANTPSGVTFEAQRPDFWVIPPFVPEPVPPQIFPDNDLLQTLLDLYFRQINPITFLLHSPSFRASVADGEHLRDPHFGFVVLTVCAVASRFSDDSRVLPTPDSPLHLAGWKWFEQVRTLEVVTSPYFPWLLKLQLICLSVLFLAGTATPPECWLLAGLGMRMAQQMGAHRRSRYSVASKIEAELLRRVFWFLVSMDTILSSAFGRPAATTSEDYDVDFPTEVDDEYWDVPHSFQQPANKTALATYVTSYLKLMEIFNRAQRTIYPVKVGKECGPEAVVELDSALNIWVDSIPSHLRWDSNREGIFLDQSASLYITYYYVQILIHRPFIPIPGKTPVTHSHFPSLAICANSARSCGHIMEVQSRRGGGAVLQPFVITALFDSAVILLLNVWGAQRAALAPADISRAVADIKKCVDVLHLYEKRWPVAGRHCDTITEMLNRAISRPVSLRPSLKRPMPEDPLAVDPPASTTVKQLEQLEMSLRQTEHFFSLPLSTQELGLLPVYESFDFHQDVAQHGPSSSLTNGSTSGHEYLQLNDADQLGLVPPSVDPQETTAAFSWQDWSNFADQEYKWEA</sequence>
<dbReference type="CDD" id="cd00067">
    <property type="entry name" value="GAL4"/>
    <property type="match status" value="1"/>
</dbReference>
<accession>A0AAD6SKL4</accession>
<evidence type="ECO:0000256" key="2">
    <source>
        <dbReference type="ARBA" id="ARBA00023242"/>
    </source>
</evidence>
<evidence type="ECO:0000313" key="4">
    <source>
        <dbReference type="EMBL" id="KAJ7029368.1"/>
    </source>
</evidence>
<dbReference type="PANTHER" id="PTHR46910">
    <property type="entry name" value="TRANSCRIPTION FACTOR PDR1"/>
    <property type="match status" value="1"/>
</dbReference>
<organism evidence="4 5">
    <name type="scientific">Mycena alexandri</name>
    <dbReference type="NCBI Taxonomy" id="1745969"/>
    <lineage>
        <taxon>Eukaryota</taxon>
        <taxon>Fungi</taxon>
        <taxon>Dikarya</taxon>
        <taxon>Basidiomycota</taxon>
        <taxon>Agaricomycotina</taxon>
        <taxon>Agaricomycetes</taxon>
        <taxon>Agaricomycetidae</taxon>
        <taxon>Agaricales</taxon>
        <taxon>Marasmiineae</taxon>
        <taxon>Mycenaceae</taxon>
        <taxon>Mycena</taxon>
    </lineage>
</organism>
<dbReference type="PROSITE" id="PS50048">
    <property type="entry name" value="ZN2_CY6_FUNGAL_2"/>
    <property type="match status" value="1"/>
</dbReference>
<dbReference type="GO" id="GO:0003677">
    <property type="term" value="F:DNA binding"/>
    <property type="evidence" value="ECO:0007669"/>
    <property type="project" value="InterPro"/>
</dbReference>
<comment type="caution">
    <text evidence="4">The sequence shown here is derived from an EMBL/GenBank/DDBJ whole genome shotgun (WGS) entry which is preliminary data.</text>
</comment>
<dbReference type="GO" id="GO:0000981">
    <property type="term" value="F:DNA-binding transcription factor activity, RNA polymerase II-specific"/>
    <property type="evidence" value="ECO:0007669"/>
    <property type="project" value="InterPro"/>
</dbReference>
<feature type="domain" description="Zn(2)-C6 fungal-type" evidence="3">
    <location>
        <begin position="16"/>
        <end position="49"/>
    </location>
</feature>
<dbReference type="InterPro" id="IPR050987">
    <property type="entry name" value="AtrR-like"/>
</dbReference>
<name>A0AAD6SKL4_9AGAR</name>
<dbReference type="PROSITE" id="PS00463">
    <property type="entry name" value="ZN2_CY6_FUNGAL_1"/>
    <property type="match status" value="1"/>
</dbReference>
<dbReference type="CDD" id="cd12148">
    <property type="entry name" value="fungal_TF_MHR"/>
    <property type="match status" value="1"/>
</dbReference>
<dbReference type="Proteomes" id="UP001218188">
    <property type="component" value="Unassembled WGS sequence"/>
</dbReference>
<dbReference type="Pfam" id="PF00172">
    <property type="entry name" value="Zn_clus"/>
    <property type="match status" value="1"/>
</dbReference>
<evidence type="ECO:0000259" key="3">
    <source>
        <dbReference type="PROSITE" id="PS50048"/>
    </source>
</evidence>
<reference evidence="4" key="1">
    <citation type="submission" date="2023-03" db="EMBL/GenBank/DDBJ databases">
        <title>Massive genome expansion in bonnet fungi (Mycena s.s.) driven by repeated elements and novel gene families across ecological guilds.</title>
        <authorList>
            <consortium name="Lawrence Berkeley National Laboratory"/>
            <person name="Harder C.B."/>
            <person name="Miyauchi S."/>
            <person name="Viragh M."/>
            <person name="Kuo A."/>
            <person name="Thoen E."/>
            <person name="Andreopoulos B."/>
            <person name="Lu D."/>
            <person name="Skrede I."/>
            <person name="Drula E."/>
            <person name="Henrissat B."/>
            <person name="Morin E."/>
            <person name="Kohler A."/>
            <person name="Barry K."/>
            <person name="LaButti K."/>
            <person name="Morin E."/>
            <person name="Salamov A."/>
            <person name="Lipzen A."/>
            <person name="Mereny Z."/>
            <person name="Hegedus B."/>
            <person name="Baldrian P."/>
            <person name="Stursova M."/>
            <person name="Weitz H."/>
            <person name="Taylor A."/>
            <person name="Grigoriev I.V."/>
            <person name="Nagy L.G."/>
            <person name="Martin F."/>
            <person name="Kauserud H."/>
        </authorList>
    </citation>
    <scope>NUCLEOTIDE SEQUENCE</scope>
    <source>
        <strain evidence="4">CBHHK200</strain>
    </source>
</reference>
<protein>
    <submittedName>
        <fullName evidence="4">Fungal-specific transcription factor domain-containing protein</fullName>
    </submittedName>
</protein>
<dbReference type="SMART" id="SM00906">
    <property type="entry name" value="Fungal_trans"/>
    <property type="match status" value="1"/>
</dbReference>
<dbReference type="SMART" id="SM00066">
    <property type="entry name" value="GAL4"/>
    <property type="match status" value="1"/>
</dbReference>
<dbReference type="GO" id="GO:0006351">
    <property type="term" value="P:DNA-templated transcription"/>
    <property type="evidence" value="ECO:0007669"/>
    <property type="project" value="InterPro"/>
</dbReference>
<gene>
    <name evidence="4" type="ORF">C8F04DRAFT_42498</name>
</gene>
<evidence type="ECO:0000256" key="1">
    <source>
        <dbReference type="ARBA" id="ARBA00022723"/>
    </source>
</evidence>
<keyword evidence="2" id="KW-0539">Nucleus</keyword>
<dbReference type="EMBL" id="JARJCM010000102">
    <property type="protein sequence ID" value="KAJ7029368.1"/>
    <property type="molecule type" value="Genomic_DNA"/>
</dbReference>
<keyword evidence="1" id="KW-0479">Metal-binding</keyword>
<dbReference type="PANTHER" id="PTHR46910:SF38">
    <property type="entry name" value="ZN(2)-C6 FUNGAL-TYPE DOMAIN-CONTAINING PROTEIN"/>
    <property type="match status" value="1"/>
</dbReference>
<keyword evidence="5" id="KW-1185">Reference proteome</keyword>
<dbReference type="Gene3D" id="4.10.240.10">
    <property type="entry name" value="Zn(2)-C6 fungal-type DNA-binding domain"/>
    <property type="match status" value="1"/>
</dbReference>
<dbReference type="InterPro" id="IPR007219">
    <property type="entry name" value="XnlR_reg_dom"/>
</dbReference>